<gene>
    <name evidence="2" type="ORF">C241_14818</name>
</gene>
<evidence type="ECO:0000313" key="3">
    <source>
        <dbReference type="Proteomes" id="UP000017668"/>
    </source>
</evidence>
<dbReference type="Proteomes" id="UP000017668">
    <property type="component" value="Unassembled WGS sequence"/>
</dbReference>
<keyword evidence="3" id="KW-1185">Reference proteome</keyword>
<evidence type="ECO:0000256" key="1">
    <source>
        <dbReference type="SAM" id="MobiDB-lite"/>
    </source>
</evidence>
<dbReference type="RefSeq" id="WP_006698989.1">
    <property type="nucleotide sequence ID" value="NZ_AMQQ01000021.1"/>
</dbReference>
<reference evidence="2 3" key="1">
    <citation type="journal article" date="2013" name="Genome Announc.">
        <title>Genome Sequence of Rhizobium lupini HPC(L) Isolated from Saline Desert Soil, Kutch (Gujarat).</title>
        <authorList>
            <person name="Agarwal L."/>
            <person name="Purohit H.J."/>
        </authorList>
    </citation>
    <scope>NUCLEOTIDE SEQUENCE [LARGE SCALE GENOMIC DNA]</scope>
    <source>
        <strain evidence="3">HPC(L)</strain>
    </source>
</reference>
<proteinExistence type="predicted"/>
<comment type="caution">
    <text evidence="2">The sequence shown here is derived from an EMBL/GenBank/DDBJ whole genome shotgun (WGS) entry which is preliminary data.</text>
</comment>
<name>A0ABN0HK74_RHILU</name>
<organism evidence="2 3">
    <name type="scientific">Bradyrhizobium lupini HPC(L)</name>
    <dbReference type="NCBI Taxonomy" id="1229491"/>
    <lineage>
        <taxon>Bacteria</taxon>
        <taxon>Pseudomonadati</taxon>
        <taxon>Pseudomonadota</taxon>
        <taxon>Alphaproteobacteria</taxon>
        <taxon>Hyphomicrobiales</taxon>
        <taxon>Nitrobacteraceae</taxon>
        <taxon>Bradyrhizobium</taxon>
    </lineage>
</organism>
<feature type="region of interest" description="Disordered" evidence="1">
    <location>
        <begin position="116"/>
        <end position="139"/>
    </location>
</feature>
<accession>A0ABN0HK74</accession>
<dbReference type="EMBL" id="AMQQ01000021">
    <property type="protein sequence ID" value="EKJ95046.1"/>
    <property type="molecule type" value="Genomic_DNA"/>
</dbReference>
<sequence length="139" mass="15122">MEQTNVTTGVPAADAMAELERILGDPAFDATEKQRSLLRYLCEKTLAGWDEARVALGAAVEVFGRPASAIADDDPIVRIETARLRVRLAQFYALNGWEGTLIELPRTRPLPIFTPGESASLSSGKCKVSRPVRRPGQDA</sequence>
<protein>
    <submittedName>
        <fullName evidence="2">Uncharacterized protein</fullName>
    </submittedName>
</protein>
<evidence type="ECO:0000313" key="2">
    <source>
        <dbReference type="EMBL" id="EKJ95046.1"/>
    </source>
</evidence>